<dbReference type="EMBL" id="CP035037">
    <property type="protein sequence ID" value="QAB17193.1"/>
    <property type="molecule type" value="Genomic_DNA"/>
</dbReference>
<accession>A0ABX5QDT8</accession>
<dbReference type="RefSeq" id="WP_128386432.1">
    <property type="nucleotide sequence ID" value="NZ_CP035037.1"/>
</dbReference>
<protein>
    <recommendedName>
        <fullName evidence="5">ABC transporter</fullName>
    </recommendedName>
</protein>
<feature type="transmembrane region" description="Helical" evidence="2">
    <location>
        <begin position="212"/>
        <end position="232"/>
    </location>
</feature>
<evidence type="ECO:0000256" key="1">
    <source>
        <dbReference type="SAM" id="MobiDB-lite"/>
    </source>
</evidence>
<keyword evidence="4" id="KW-1185">Reference proteome</keyword>
<feature type="transmembrane region" description="Helical" evidence="2">
    <location>
        <begin position="281"/>
        <end position="305"/>
    </location>
</feature>
<name>A0ABX5QDT8_9MICO</name>
<keyword evidence="2" id="KW-1133">Transmembrane helix</keyword>
<feature type="transmembrane region" description="Helical" evidence="2">
    <location>
        <begin position="239"/>
        <end position="261"/>
    </location>
</feature>
<feature type="region of interest" description="Disordered" evidence="1">
    <location>
        <begin position="331"/>
        <end position="356"/>
    </location>
</feature>
<keyword evidence="2" id="KW-0812">Transmembrane</keyword>
<organism evidence="3 4">
    <name type="scientific">Leucobacter muris</name>
    <dbReference type="NCBI Taxonomy" id="1935379"/>
    <lineage>
        <taxon>Bacteria</taxon>
        <taxon>Bacillati</taxon>
        <taxon>Actinomycetota</taxon>
        <taxon>Actinomycetes</taxon>
        <taxon>Micrococcales</taxon>
        <taxon>Microbacteriaceae</taxon>
        <taxon>Leucobacter</taxon>
    </lineage>
</organism>
<evidence type="ECO:0000313" key="4">
    <source>
        <dbReference type="Proteomes" id="UP000285768"/>
    </source>
</evidence>
<sequence length="356" mass="37307">MSDDRETPASRAAEAPETSANPGAPVEETEASQTEVLAAVERSKGATSDADEGEAKRELVVVEETVVADPAADDALADDATAAEQARRQEASEVDTQLDLDLQSGSRPAAEATDFAVLPALDDLPSAAADAQLSPERDGEIRISPDHPMAALYMQTPMPPEIRGNRGAGVLIALLATVGFVVLYAGVIALWLAPTLAPSQFVDGLTAELVSWSTAAAAGAFFVGLAVLVLIVGRAGWWAYVLGSFLVGLVVWMAATAGLLVDEAGFRALLNIAPVAIAERFGLTIPAIVAGLAAREAAIWFGAWIGGRGRRMKQRNAVALAEYEAALAEVQEKHSKPEQPIAVSKPEKPRKRAKQS</sequence>
<evidence type="ECO:0000256" key="2">
    <source>
        <dbReference type="SAM" id="Phobius"/>
    </source>
</evidence>
<reference evidence="3 4" key="1">
    <citation type="submission" date="2019-01" db="EMBL/GenBank/DDBJ databases">
        <title>Leucobacter muris sp. nov. isolated from the nose of a laboratory mouse.</title>
        <authorList>
            <person name="Benga L."/>
            <person name="Sproeer C."/>
            <person name="Schumann P."/>
            <person name="Verbarg S."/>
            <person name="Bunk B."/>
            <person name="Engelhardt E."/>
            <person name="Benten P.M."/>
            <person name="Sager M."/>
        </authorList>
    </citation>
    <scope>NUCLEOTIDE SEQUENCE [LARGE SCALE GENOMIC DNA]</scope>
    <source>
        <strain evidence="3 4">DSM 101948</strain>
    </source>
</reference>
<feature type="transmembrane region" description="Helical" evidence="2">
    <location>
        <begin position="168"/>
        <end position="192"/>
    </location>
</feature>
<proteinExistence type="predicted"/>
<keyword evidence="2" id="KW-0472">Membrane</keyword>
<dbReference type="Proteomes" id="UP000285768">
    <property type="component" value="Chromosome"/>
</dbReference>
<gene>
    <name evidence="3" type="ORF">Leucomu_03990</name>
</gene>
<feature type="region of interest" description="Disordered" evidence="1">
    <location>
        <begin position="1"/>
        <end position="34"/>
    </location>
</feature>
<evidence type="ECO:0008006" key="5">
    <source>
        <dbReference type="Google" id="ProtNLM"/>
    </source>
</evidence>
<evidence type="ECO:0000313" key="3">
    <source>
        <dbReference type="EMBL" id="QAB17193.1"/>
    </source>
</evidence>